<keyword evidence="2" id="KW-1185">Reference proteome</keyword>
<evidence type="ECO:0000313" key="2">
    <source>
        <dbReference type="Proteomes" id="UP001595776"/>
    </source>
</evidence>
<gene>
    <name evidence="1" type="ORF">ACFO5Q_04195</name>
</gene>
<evidence type="ECO:0000313" key="1">
    <source>
        <dbReference type="EMBL" id="MFC4347036.1"/>
    </source>
</evidence>
<protein>
    <submittedName>
        <fullName evidence="1">PAS domain-containing protein</fullName>
    </submittedName>
</protein>
<dbReference type="Pfam" id="PF07310">
    <property type="entry name" value="PAS_5"/>
    <property type="match status" value="1"/>
</dbReference>
<dbReference type="RefSeq" id="WP_068147408.1">
    <property type="nucleotide sequence ID" value="NZ_JBHSCR010000002.1"/>
</dbReference>
<sequence>MASRDDISDFPFGMPNKPSKELALPEAAGPKAVFNLWREKKGDREFPLKSDLHPSLMARYLPYIYIVDILDGGKDYRIRLLGSSVADMLGKDYTGTLLSETPEELDWRGEIYGLCMKRRAPVFYLFELAPFGRETVVTENALFPLSDGDGNLAHLLCMSVEVGRTYEASR</sequence>
<reference evidence="2" key="1">
    <citation type="journal article" date="2019" name="Int. J. Syst. Evol. Microbiol.">
        <title>The Global Catalogue of Microorganisms (GCM) 10K type strain sequencing project: providing services to taxonomists for standard genome sequencing and annotation.</title>
        <authorList>
            <consortium name="The Broad Institute Genomics Platform"/>
            <consortium name="The Broad Institute Genome Sequencing Center for Infectious Disease"/>
            <person name="Wu L."/>
            <person name="Ma J."/>
        </authorList>
    </citation>
    <scope>NUCLEOTIDE SEQUENCE [LARGE SCALE GENOMIC DNA]</scope>
    <source>
        <strain evidence="2">CGMCC 1.15304</strain>
    </source>
</reference>
<organism evidence="1 2">
    <name type="scientific">Kordiimonas lipolytica</name>
    <dbReference type="NCBI Taxonomy" id="1662421"/>
    <lineage>
        <taxon>Bacteria</taxon>
        <taxon>Pseudomonadati</taxon>
        <taxon>Pseudomonadota</taxon>
        <taxon>Alphaproteobacteria</taxon>
        <taxon>Kordiimonadales</taxon>
        <taxon>Kordiimonadaceae</taxon>
        <taxon>Kordiimonas</taxon>
    </lineage>
</organism>
<accession>A0ABV8U8E6</accession>
<dbReference type="InterPro" id="IPR009922">
    <property type="entry name" value="DUF1457"/>
</dbReference>
<comment type="caution">
    <text evidence="1">The sequence shown here is derived from an EMBL/GenBank/DDBJ whole genome shotgun (WGS) entry which is preliminary data.</text>
</comment>
<dbReference type="EMBL" id="JBHSCR010000002">
    <property type="protein sequence ID" value="MFC4347036.1"/>
    <property type="molecule type" value="Genomic_DNA"/>
</dbReference>
<name>A0ABV8U8E6_9PROT</name>
<proteinExistence type="predicted"/>
<dbReference type="Proteomes" id="UP001595776">
    <property type="component" value="Unassembled WGS sequence"/>
</dbReference>